<dbReference type="RefSeq" id="WP_210434866.1">
    <property type="nucleotide sequence ID" value="NZ_SZUV01000007.1"/>
</dbReference>
<dbReference type="Pfam" id="PF04055">
    <property type="entry name" value="Radical_SAM"/>
    <property type="match status" value="1"/>
</dbReference>
<evidence type="ECO:0000256" key="4">
    <source>
        <dbReference type="ARBA" id="ARBA00023004"/>
    </source>
</evidence>
<evidence type="ECO:0000313" key="8">
    <source>
        <dbReference type="EMBL" id="TQN49273.1"/>
    </source>
</evidence>
<dbReference type="NCBIfam" id="TIGR04085">
    <property type="entry name" value="rSAM_more_4Fe4S"/>
    <property type="match status" value="1"/>
</dbReference>
<evidence type="ECO:0000259" key="7">
    <source>
        <dbReference type="PROSITE" id="PS51918"/>
    </source>
</evidence>
<dbReference type="InterPro" id="IPR013785">
    <property type="entry name" value="Aldolase_TIM"/>
</dbReference>
<reference evidence="8 9" key="1">
    <citation type="submission" date="2019-03" db="EMBL/GenBank/DDBJ databases">
        <title>New insights into Acidothiobacillus thiooxidans sulfur metabolism through coupled gene expression, solution geochemistry, microscopy and spectroscopy analyses.</title>
        <authorList>
            <person name="Camacho D."/>
            <person name="Frazao R."/>
            <person name="Fouillen A."/>
            <person name="Nanci A."/>
            <person name="Lang B.F."/>
            <person name="Apte S.C."/>
            <person name="Baron C."/>
            <person name="Warren L.A."/>
        </authorList>
    </citation>
    <scope>NUCLEOTIDE SEQUENCE [LARGE SCALE GENOMIC DNA]</scope>
    <source>
        <strain evidence="8 9">ATCC 19377</strain>
    </source>
</reference>
<dbReference type="SFLD" id="SFLDG01384">
    <property type="entry name" value="thioether_bond_formation_requi"/>
    <property type="match status" value="1"/>
</dbReference>
<evidence type="ECO:0000256" key="2">
    <source>
        <dbReference type="ARBA" id="ARBA00022691"/>
    </source>
</evidence>
<feature type="domain" description="Radical SAM core" evidence="7">
    <location>
        <begin position="115"/>
        <end position="337"/>
    </location>
</feature>
<dbReference type="CDD" id="cd01335">
    <property type="entry name" value="Radical_SAM"/>
    <property type="match status" value="1"/>
</dbReference>
<sequence length="495" mass="55769">MRLQITPESIIRPSDRYVTEARDGLTLVVAPATGGWVLTGNLGEIALLDWLSASGVVTVKQASACYERDSRQQDAVDVIKKLLQRGLISLDDTVVGTSSSRMDGVTIIAPRTDHNTYPVLAIFHMHNWCNLACTYCYTIEDGVSKKRLPLEYMERVVDEMRDLPTRSSTFEFHGGEPTMAMSDIQKITEYASRQYAQVDKKIAFSIQTNGYNLRENICDFLAEHNFVVRVSLDGTSDTHDDFRLDQRGKGSHSGVVKGIRRLQMRGVPVHAVCVVHEGNRQRMVEMYDAMNKLNVASIRFLPVFKTGKAGNESWLTGDKYFDSYFEVVRHIAALGRQGKTVTPLPNLLAGEIGSLRSFRREYMCMRNPCGAGINMVTIDVNGDIYPCEEMVGKPEFLVGNIAKVGIREIAETSPIVEALRQRHVDEIEECSTCTWKQMCHGGCVHKSYTHFKRMDRESEHCFYYKKIYKELIWLEAEQPGSWAAIEGQSALKPSP</sequence>
<keyword evidence="8" id="KW-0560">Oxidoreductase</keyword>
<dbReference type="AlphaFoldDB" id="A0A543PYW6"/>
<comment type="similarity">
    <text evidence="6">Belongs to the radical SAM superfamily. Anaerobic sulfatase-maturating enzyme family.</text>
</comment>
<dbReference type="InterPro" id="IPR023885">
    <property type="entry name" value="4Fe4S-binding_SPASM_dom"/>
</dbReference>
<evidence type="ECO:0000256" key="6">
    <source>
        <dbReference type="ARBA" id="ARBA00023601"/>
    </source>
</evidence>
<dbReference type="SFLD" id="SFLDG01067">
    <property type="entry name" value="SPASM/twitch_domain_containing"/>
    <property type="match status" value="1"/>
</dbReference>
<comment type="cofactor">
    <cofactor evidence="1">
        <name>[4Fe-4S] cluster</name>
        <dbReference type="ChEBI" id="CHEBI:49883"/>
    </cofactor>
</comment>
<dbReference type="InterPro" id="IPR023867">
    <property type="entry name" value="Sulphatase_maturase_rSAM"/>
</dbReference>
<dbReference type="InterPro" id="IPR006638">
    <property type="entry name" value="Elp3/MiaA/NifB-like_rSAM"/>
</dbReference>
<keyword evidence="3" id="KW-0479">Metal-binding</keyword>
<evidence type="ECO:0000313" key="9">
    <source>
        <dbReference type="Proteomes" id="UP000315403"/>
    </source>
</evidence>
<dbReference type="EC" id="1.8.98.-" evidence="8"/>
<dbReference type="EMBL" id="SZUV01000007">
    <property type="protein sequence ID" value="TQN49273.1"/>
    <property type="molecule type" value="Genomic_DNA"/>
</dbReference>
<dbReference type="InterPro" id="IPR007197">
    <property type="entry name" value="rSAM"/>
</dbReference>
<evidence type="ECO:0000256" key="5">
    <source>
        <dbReference type="ARBA" id="ARBA00023014"/>
    </source>
</evidence>
<accession>A0A543PYW6</accession>
<dbReference type="SFLD" id="SFLDS00029">
    <property type="entry name" value="Radical_SAM"/>
    <property type="match status" value="1"/>
</dbReference>
<gene>
    <name evidence="8" type="ORF">DLNHIDIE_03453</name>
</gene>
<dbReference type="PANTHER" id="PTHR43273:SF3">
    <property type="entry name" value="ANAEROBIC SULFATASE-MATURATING ENZYME HOMOLOG ASLB-RELATED"/>
    <property type="match status" value="1"/>
</dbReference>
<comment type="caution">
    <text evidence="8">The sequence shown here is derived from an EMBL/GenBank/DDBJ whole genome shotgun (WGS) entry which is preliminary data.</text>
</comment>
<evidence type="ECO:0000256" key="1">
    <source>
        <dbReference type="ARBA" id="ARBA00001966"/>
    </source>
</evidence>
<dbReference type="SFLD" id="SFLDG01072">
    <property type="entry name" value="dehydrogenase_like"/>
    <property type="match status" value="1"/>
</dbReference>
<keyword evidence="5" id="KW-0411">Iron-sulfur</keyword>
<dbReference type="GO" id="GO:0016491">
    <property type="term" value="F:oxidoreductase activity"/>
    <property type="evidence" value="ECO:0007669"/>
    <property type="project" value="UniProtKB-KW"/>
</dbReference>
<dbReference type="InterPro" id="IPR058240">
    <property type="entry name" value="rSAM_sf"/>
</dbReference>
<dbReference type="SFLD" id="SFLDG01386">
    <property type="entry name" value="main_SPASM_domain-containing"/>
    <property type="match status" value="1"/>
</dbReference>
<evidence type="ECO:0000256" key="3">
    <source>
        <dbReference type="ARBA" id="ARBA00022723"/>
    </source>
</evidence>
<dbReference type="PROSITE" id="PS51918">
    <property type="entry name" value="RADICAL_SAM"/>
    <property type="match status" value="1"/>
</dbReference>
<dbReference type="PANTHER" id="PTHR43273">
    <property type="entry name" value="ANAEROBIC SULFATASE-MATURATING ENZYME HOMOLOG ASLB-RELATED"/>
    <property type="match status" value="1"/>
</dbReference>
<protein>
    <submittedName>
        <fullName evidence="8">Anaerobic sulfatase-maturating enzyme</fullName>
        <ecNumber evidence="8">1.8.98.-</ecNumber>
    </submittedName>
</protein>
<dbReference type="GO" id="GO:0046872">
    <property type="term" value="F:metal ion binding"/>
    <property type="evidence" value="ECO:0007669"/>
    <property type="project" value="UniProtKB-KW"/>
</dbReference>
<keyword evidence="4" id="KW-0408">Iron</keyword>
<dbReference type="GO" id="GO:0051536">
    <property type="term" value="F:iron-sulfur cluster binding"/>
    <property type="evidence" value="ECO:0007669"/>
    <property type="project" value="UniProtKB-KW"/>
</dbReference>
<name>A0A543PYW6_ACITH</name>
<proteinExistence type="inferred from homology"/>
<dbReference type="SUPFAM" id="SSF102114">
    <property type="entry name" value="Radical SAM enzymes"/>
    <property type="match status" value="1"/>
</dbReference>
<dbReference type="Gene3D" id="3.20.20.70">
    <property type="entry name" value="Aldolase class I"/>
    <property type="match status" value="1"/>
</dbReference>
<dbReference type="SMART" id="SM00729">
    <property type="entry name" value="Elp3"/>
    <property type="match status" value="1"/>
</dbReference>
<dbReference type="Proteomes" id="UP000315403">
    <property type="component" value="Unassembled WGS sequence"/>
</dbReference>
<organism evidence="8 9">
    <name type="scientific">Acidithiobacillus thiooxidans ATCC 19377</name>
    <dbReference type="NCBI Taxonomy" id="637390"/>
    <lineage>
        <taxon>Bacteria</taxon>
        <taxon>Pseudomonadati</taxon>
        <taxon>Pseudomonadota</taxon>
        <taxon>Acidithiobacillia</taxon>
        <taxon>Acidithiobacillales</taxon>
        <taxon>Acidithiobacillaceae</taxon>
        <taxon>Acidithiobacillus</taxon>
    </lineage>
</organism>
<dbReference type="Pfam" id="PF13186">
    <property type="entry name" value="SPASM"/>
    <property type="match status" value="1"/>
</dbReference>
<keyword evidence="2" id="KW-0949">S-adenosyl-L-methionine</keyword>